<evidence type="ECO:0000313" key="3">
    <source>
        <dbReference type="Proteomes" id="UP000030671"/>
    </source>
</evidence>
<protein>
    <submittedName>
        <fullName evidence="2">Uncharacterized protein</fullName>
    </submittedName>
</protein>
<feature type="region of interest" description="Disordered" evidence="1">
    <location>
        <begin position="47"/>
        <end position="73"/>
    </location>
</feature>
<evidence type="ECO:0000313" key="2">
    <source>
        <dbReference type="EMBL" id="ETW75254.1"/>
    </source>
</evidence>
<dbReference type="KEGG" id="hir:HETIRDRAFT_455906"/>
<name>W4JP35_HETIT</name>
<dbReference type="EMBL" id="KI925466">
    <property type="protein sequence ID" value="ETW75254.1"/>
    <property type="molecule type" value="Genomic_DNA"/>
</dbReference>
<keyword evidence="3" id="KW-1185">Reference proteome</keyword>
<dbReference type="Proteomes" id="UP000030671">
    <property type="component" value="Unassembled WGS sequence"/>
</dbReference>
<dbReference type="RefSeq" id="XP_009552689.1">
    <property type="nucleotide sequence ID" value="XM_009554394.1"/>
</dbReference>
<gene>
    <name evidence="2" type="ORF">HETIRDRAFT_455906</name>
</gene>
<accession>W4JP35</accession>
<proteinExistence type="predicted"/>
<dbReference type="InParanoid" id="W4JP35"/>
<dbReference type="GeneID" id="20676677"/>
<evidence type="ECO:0000256" key="1">
    <source>
        <dbReference type="SAM" id="MobiDB-lite"/>
    </source>
</evidence>
<reference evidence="2 3" key="1">
    <citation type="journal article" date="2012" name="New Phytol.">
        <title>Insight into trade-off between wood decay and parasitism from the genome of a fungal forest pathogen.</title>
        <authorList>
            <person name="Olson A."/>
            <person name="Aerts A."/>
            <person name="Asiegbu F."/>
            <person name="Belbahri L."/>
            <person name="Bouzid O."/>
            <person name="Broberg A."/>
            <person name="Canback B."/>
            <person name="Coutinho P.M."/>
            <person name="Cullen D."/>
            <person name="Dalman K."/>
            <person name="Deflorio G."/>
            <person name="van Diepen L.T."/>
            <person name="Dunand C."/>
            <person name="Duplessis S."/>
            <person name="Durling M."/>
            <person name="Gonthier P."/>
            <person name="Grimwood J."/>
            <person name="Fossdal C.G."/>
            <person name="Hansson D."/>
            <person name="Henrissat B."/>
            <person name="Hietala A."/>
            <person name="Himmelstrand K."/>
            <person name="Hoffmeister D."/>
            <person name="Hogberg N."/>
            <person name="James T.Y."/>
            <person name="Karlsson M."/>
            <person name="Kohler A."/>
            <person name="Kues U."/>
            <person name="Lee Y.H."/>
            <person name="Lin Y.C."/>
            <person name="Lind M."/>
            <person name="Lindquist E."/>
            <person name="Lombard V."/>
            <person name="Lucas S."/>
            <person name="Lunden K."/>
            <person name="Morin E."/>
            <person name="Murat C."/>
            <person name="Park J."/>
            <person name="Raffaello T."/>
            <person name="Rouze P."/>
            <person name="Salamov A."/>
            <person name="Schmutz J."/>
            <person name="Solheim H."/>
            <person name="Stahlberg J."/>
            <person name="Velez H."/>
            <person name="de Vries R.P."/>
            <person name="Wiebenga A."/>
            <person name="Woodward S."/>
            <person name="Yakovlev I."/>
            <person name="Garbelotto M."/>
            <person name="Martin F."/>
            <person name="Grigoriev I.V."/>
            <person name="Stenlid J."/>
        </authorList>
    </citation>
    <scope>NUCLEOTIDE SEQUENCE [LARGE SCALE GENOMIC DNA]</scope>
    <source>
        <strain evidence="2 3">TC 32-1</strain>
    </source>
</reference>
<sequence>MALNWDRETSVGALGAMKSHRVPRFRAICTRSLVNCRFEPHAKITRLGPDARSAASPTRQVPPLSPSSATSRLPAAGTGVATCVPFISVAERGSQKPAIGAQHRFWRASVFAAVRAMPASAIFGARALRVASSSAMPLIAGLSSPFGEGAAFRGSKGPATSVPSSAKLLWRDASVASAEIPLQHPNTLSSAFSPPRTC</sequence>
<organism evidence="2 3">
    <name type="scientific">Heterobasidion irregulare (strain TC 32-1)</name>
    <dbReference type="NCBI Taxonomy" id="747525"/>
    <lineage>
        <taxon>Eukaryota</taxon>
        <taxon>Fungi</taxon>
        <taxon>Dikarya</taxon>
        <taxon>Basidiomycota</taxon>
        <taxon>Agaricomycotina</taxon>
        <taxon>Agaricomycetes</taxon>
        <taxon>Russulales</taxon>
        <taxon>Bondarzewiaceae</taxon>
        <taxon>Heterobasidion</taxon>
        <taxon>Heterobasidion annosum species complex</taxon>
    </lineage>
</organism>
<dbReference type="AlphaFoldDB" id="W4JP35"/>
<dbReference type="HOGENOM" id="CLU_1378294_0_0_1"/>